<feature type="compositionally biased region" description="Basic residues" evidence="8">
    <location>
        <begin position="10"/>
        <end position="22"/>
    </location>
</feature>
<dbReference type="EMBL" id="KT007048">
    <property type="protein sequence ID" value="AKQ04763.1"/>
    <property type="molecule type" value="Genomic_DNA"/>
</dbReference>
<organism evidence="9">
    <name type="scientific">uncultured bacterium Rifle_16ft_4_minimus_7469</name>
    <dbReference type="NCBI Taxonomy" id="1665162"/>
    <lineage>
        <taxon>Bacteria</taxon>
        <taxon>environmental samples</taxon>
    </lineage>
</organism>
<dbReference type="GO" id="GO:0006412">
    <property type="term" value="P:translation"/>
    <property type="evidence" value="ECO:0007669"/>
    <property type="project" value="UniProtKB-UniRule"/>
</dbReference>
<comment type="similarity">
    <text evidence="1 7">Belongs to the universal ribosomal protein uL18 family.</text>
</comment>
<evidence type="ECO:0000256" key="8">
    <source>
        <dbReference type="SAM" id="MobiDB-lite"/>
    </source>
</evidence>
<accession>A0A0H4TA02</accession>
<dbReference type="PANTHER" id="PTHR12899:SF3">
    <property type="entry name" value="LARGE RIBOSOMAL SUBUNIT PROTEIN UL18M"/>
    <property type="match status" value="1"/>
</dbReference>
<evidence type="ECO:0000313" key="9">
    <source>
        <dbReference type="EMBL" id="AKQ04763.1"/>
    </source>
</evidence>
<dbReference type="GO" id="GO:0022625">
    <property type="term" value="C:cytosolic large ribosomal subunit"/>
    <property type="evidence" value="ECO:0007669"/>
    <property type="project" value="TreeGrafter"/>
</dbReference>
<evidence type="ECO:0000256" key="3">
    <source>
        <dbReference type="ARBA" id="ARBA00022884"/>
    </source>
</evidence>
<reference evidence="9" key="1">
    <citation type="journal article" date="2015" name="ISME J.">
        <title>Aquifer environment selects for microbial species cohorts in sediment and groundwater.</title>
        <authorList>
            <person name="Hug L.A."/>
            <person name="Thomas B.C."/>
            <person name="Brown C.T."/>
            <person name="Frischkorn K.R."/>
            <person name="Williams K.H."/>
            <person name="Tringe S.G."/>
            <person name="Banfield J.F."/>
        </authorList>
    </citation>
    <scope>NUCLEOTIDE SEQUENCE</scope>
</reference>
<comment type="function">
    <text evidence="7">This is one of the proteins that bind and probably mediate the attachment of the 5S RNA into the large ribosomal subunit, where it forms part of the central protuberance.</text>
</comment>
<dbReference type="HAMAP" id="MF_01337_B">
    <property type="entry name" value="Ribosomal_uL18_B"/>
    <property type="match status" value="1"/>
</dbReference>
<evidence type="ECO:0000256" key="2">
    <source>
        <dbReference type="ARBA" id="ARBA00022730"/>
    </source>
</evidence>
<feature type="region of interest" description="Disordered" evidence="8">
    <location>
        <begin position="1"/>
        <end position="22"/>
    </location>
</feature>
<evidence type="ECO:0000256" key="1">
    <source>
        <dbReference type="ARBA" id="ARBA00007116"/>
    </source>
</evidence>
<keyword evidence="2 7" id="KW-0699">rRNA-binding</keyword>
<keyword evidence="5 7" id="KW-0687">Ribonucleoprotein</keyword>
<keyword evidence="4 7" id="KW-0689">Ribosomal protein</keyword>
<dbReference type="PANTHER" id="PTHR12899">
    <property type="entry name" value="39S RIBOSOMAL PROTEIN L18, MITOCHONDRIAL"/>
    <property type="match status" value="1"/>
</dbReference>
<dbReference type="Gene3D" id="3.30.420.100">
    <property type="match status" value="1"/>
</dbReference>
<keyword evidence="3 7" id="KW-0694">RNA-binding</keyword>
<dbReference type="InterPro" id="IPR004389">
    <property type="entry name" value="Ribosomal_uL18_bac-type"/>
</dbReference>
<gene>
    <name evidence="7 9" type="primary">rplR</name>
</gene>
<dbReference type="InterPro" id="IPR057268">
    <property type="entry name" value="Ribosomal_L18"/>
</dbReference>
<evidence type="ECO:0000256" key="5">
    <source>
        <dbReference type="ARBA" id="ARBA00023274"/>
    </source>
</evidence>
<dbReference type="FunFam" id="3.30.420.100:FF:000001">
    <property type="entry name" value="50S ribosomal protein L18"/>
    <property type="match status" value="1"/>
</dbReference>
<evidence type="ECO:0000256" key="7">
    <source>
        <dbReference type="HAMAP-Rule" id="MF_01337"/>
    </source>
</evidence>
<sequence>MYTRTGRNVLRQRRHERARRRLSGAADRPRLSVFRSLSQIYAQVIDDAAGRSLVSASTIDPEIRERAAGKKKVEASAIVGEVLAKRALAKGITAVVFDRSGYLYHGRVKALAEGARAAGLQF</sequence>
<dbReference type="Pfam" id="PF00861">
    <property type="entry name" value="Ribosomal_L18p"/>
    <property type="match status" value="1"/>
</dbReference>
<evidence type="ECO:0000256" key="6">
    <source>
        <dbReference type="ARBA" id="ARBA00035197"/>
    </source>
</evidence>
<dbReference type="GO" id="GO:0008097">
    <property type="term" value="F:5S rRNA binding"/>
    <property type="evidence" value="ECO:0007669"/>
    <property type="project" value="TreeGrafter"/>
</dbReference>
<protein>
    <recommendedName>
        <fullName evidence="6 7">Large ribosomal subunit protein uL18</fullName>
    </recommendedName>
</protein>
<dbReference type="GO" id="GO:0003735">
    <property type="term" value="F:structural constituent of ribosome"/>
    <property type="evidence" value="ECO:0007669"/>
    <property type="project" value="InterPro"/>
</dbReference>
<dbReference type="AlphaFoldDB" id="A0A0H4TA02"/>
<dbReference type="CDD" id="cd00432">
    <property type="entry name" value="Ribosomal_L18_L5e"/>
    <property type="match status" value="1"/>
</dbReference>
<proteinExistence type="inferred from homology"/>
<dbReference type="SUPFAM" id="SSF53137">
    <property type="entry name" value="Translational machinery components"/>
    <property type="match status" value="1"/>
</dbReference>
<evidence type="ECO:0000256" key="4">
    <source>
        <dbReference type="ARBA" id="ARBA00022980"/>
    </source>
</evidence>
<name>A0A0H4TA02_9BACT</name>
<comment type="subunit">
    <text evidence="7">Part of the 50S ribosomal subunit; part of the 5S rRNA/L5/L18/L25 subcomplex. Contacts the 5S and 23S rRNAs.</text>
</comment>
<dbReference type="InterPro" id="IPR005484">
    <property type="entry name" value="Ribosomal_uL18_bac/plant/anim"/>
</dbReference>
<dbReference type="NCBIfam" id="TIGR00060">
    <property type="entry name" value="L18_bact"/>
    <property type="match status" value="1"/>
</dbReference>